<dbReference type="OrthoDB" id="9951142at2"/>
<proteinExistence type="predicted"/>
<comment type="caution">
    <text evidence="1">The sequence shown here is derived from an EMBL/GenBank/DDBJ whole genome shotgun (WGS) entry which is preliminary data.</text>
</comment>
<organism evidence="1 2">
    <name type="scientific">Leptospira stimsonii</name>
    <dbReference type="NCBI Taxonomy" id="2202203"/>
    <lineage>
        <taxon>Bacteria</taxon>
        <taxon>Pseudomonadati</taxon>
        <taxon>Spirochaetota</taxon>
        <taxon>Spirochaetia</taxon>
        <taxon>Leptospirales</taxon>
        <taxon>Leptospiraceae</taxon>
        <taxon>Leptospira</taxon>
    </lineage>
</organism>
<reference evidence="2" key="1">
    <citation type="submission" date="2018-05" db="EMBL/GenBank/DDBJ databases">
        <title>Leptospira yasudae sp. nov. and Leptospira stimsonii sp. nov., two pathogenic species of the genus Leptospira isolated from environmental sources.</title>
        <authorList>
            <person name="Casanovas-Massana A."/>
            <person name="Hamond C."/>
            <person name="Santos L.A."/>
            <person name="Hacker K.P."/>
            <person name="Balassiano I."/>
            <person name="Medeiros M.A."/>
            <person name="Reis M.G."/>
            <person name="Ko A.I."/>
            <person name="Wunder E.A."/>
        </authorList>
    </citation>
    <scope>NUCLEOTIDE SEQUENCE [LARGE SCALE GENOMIC DNA]</scope>
    <source>
        <strain evidence="2">Yale</strain>
    </source>
</reference>
<dbReference type="RefSeq" id="WP_118968953.1">
    <property type="nucleotide sequence ID" value="NZ_QHCT01000003.1"/>
</dbReference>
<sequence length="136" mass="16082">MDTLNEIFDLAFEIEELQKKRHEIQEVIFHKIRNHTERLKVIALELTNNHVGDDIFLINQNHEGWYRLEEIFHVVSKIEKGKPILTLHLGIRMIGKKGSPIGRTYEVTTYINKIPTLNNYHDAIILEVRKKKETQK</sequence>
<dbReference type="AlphaFoldDB" id="A0A396Z896"/>
<protein>
    <submittedName>
        <fullName evidence="1">Uncharacterized protein</fullName>
    </submittedName>
</protein>
<dbReference type="EMBL" id="QHCT01000003">
    <property type="protein sequence ID" value="RHX89887.1"/>
    <property type="molecule type" value="Genomic_DNA"/>
</dbReference>
<evidence type="ECO:0000313" key="2">
    <source>
        <dbReference type="Proteomes" id="UP000265798"/>
    </source>
</evidence>
<gene>
    <name evidence="1" type="ORF">DLM75_13110</name>
</gene>
<dbReference type="Proteomes" id="UP000265798">
    <property type="component" value="Unassembled WGS sequence"/>
</dbReference>
<accession>A0A396Z896</accession>
<evidence type="ECO:0000313" key="1">
    <source>
        <dbReference type="EMBL" id="RHX89887.1"/>
    </source>
</evidence>
<name>A0A396Z896_9LEPT</name>